<dbReference type="AlphaFoldDB" id="A0A8K0X9Z5"/>
<evidence type="ECO:0000256" key="3">
    <source>
        <dbReference type="ARBA" id="ARBA00022692"/>
    </source>
</evidence>
<evidence type="ECO:0000256" key="2">
    <source>
        <dbReference type="ARBA" id="ARBA00022448"/>
    </source>
</evidence>
<feature type="transmembrane region" description="Helical" evidence="7">
    <location>
        <begin position="176"/>
        <end position="195"/>
    </location>
</feature>
<comment type="caution">
    <text evidence="8">The sequence shown here is derived from an EMBL/GenBank/DDBJ whole genome shotgun (WGS) entry which is preliminary data.</text>
</comment>
<evidence type="ECO:0000256" key="4">
    <source>
        <dbReference type="ARBA" id="ARBA00022989"/>
    </source>
</evidence>
<dbReference type="GO" id="GO:0035725">
    <property type="term" value="P:sodium ion transmembrane transport"/>
    <property type="evidence" value="ECO:0007669"/>
    <property type="project" value="TreeGrafter"/>
</dbReference>
<dbReference type="EMBL" id="JAGPXD010000001">
    <property type="protein sequence ID" value="KAH7376233.1"/>
    <property type="molecule type" value="Genomic_DNA"/>
</dbReference>
<evidence type="ECO:0000256" key="7">
    <source>
        <dbReference type="SAM" id="Phobius"/>
    </source>
</evidence>
<dbReference type="OrthoDB" id="7777654at2759"/>
<keyword evidence="3 7" id="KW-0812">Transmembrane</keyword>
<feature type="transmembrane region" description="Helical" evidence="7">
    <location>
        <begin position="251"/>
        <end position="272"/>
    </location>
</feature>
<keyword evidence="2" id="KW-0813">Transport</keyword>
<feature type="transmembrane region" description="Helical" evidence="7">
    <location>
        <begin position="284"/>
        <end position="311"/>
    </location>
</feature>
<feature type="region of interest" description="Disordered" evidence="6">
    <location>
        <begin position="1"/>
        <end position="23"/>
    </location>
</feature>
<evidence type="ECO:0000313" key="9">
    <source>
        <dbReference type="Proteomes" id="UP000813385"/>
    </source>
</evidence>
<keyword evidence="5 7" id="KW-0472">Membrane</keyword>
<dbReference type="Proteomes" id="UP000813385">
    <property type="component" value="Unassembled WGS sequence"/>
</dbReference>
<feature type="transmembrane region" description="Helical" evidence="7">
    <location>
        <begin position="62"/>
        <end position="86"/>
    </location>
</feature>
<proteinExistence type="predicted"/>
<accession>A0A8K0X9Z5</accession>
<dbReference type="PANTHER" id="PTHR11616:SF240">
    <property type="entry name" value="BLOATED TUBULES, ISOFORM B-RELATED"/>
    <property type="match status" value="1"/>
</dbReference>
<feature type="transmembrane region" description="Helical" evidence="7">
    <location>
        <begin position="368"/>
        <end position="393"/>
    </location>
</feature>
<reference evidence="8" key="1">
    <citation type="journal article" date="2021" name="Nat. Commun.">
        <title>Genetic determinants of endophytism in the Arabidopsis root mycobiome.</title>
        <authorList>
            <person name="Mesny F."/>
            <person name="Miyauchi S."/>
            <person name="Thiergart T."/>
            <person name="Pickel B."/>
            <person name="Atanasova L."/>
            <person name="Karlsson M."/>
            <person name="Huettel B."/>
            <person name="Barry K.W."/>
            <person name="Haridas S."/>
            <person name="Chen C."/>
            <person name="Bauer D."/>
            <person name="Andreopoulos W."/>
            <person name="Pangilinan J."/>
            <person name="LaButti K."/>
            <person name="Riley R."/>
            <person name="Lipzen A."/>
            <person name="Clum A."/>
            <person name="Drula E."/>
            <person name="Henrissat B."/>
            <person name="Kohler A."/>
            <person name="Grigoriev I.V."/>
            <person name="Martin F.M."/>
            <person name="Hacquard S."/>
        </authorList>
    </citation>
    <scope>NUCLEOTIDE SEQUENCE</scope>
    <source>
        <strain evidence="8">MPI-CAGE-AT-0016</strain>
    </source>
</reference>
<dbReference type="GO" id="GO:0005886">
    <property type="term" value="C:plasma membrane"/>
    <property type="evidence" value="ECO:0007669"/>
    <property type="project" value="TreeGrafter"/>
</dbReference>
<name>A0A8K0X9Z5_9PEZI</name>
<organism evidence="8 9">
    <name type="scientific">Plectosphaerella cucumerina</name>
    <dbReference type="NCBI Taxonomy" id="40658"/>
    <lineage>
        <taxon>Eukaryota</taxon>
        <taxon>Fungi</taxon>
        <taxon>Dikarya</taxon>
        <taxon>Ascomycota</taxon>
        <taxon>Pezizomycotina</taxon>
        <taxon>Sordariomycetes</taxon>
        <taxon>Hypocreomycetidae</taxon>
        <taxon>Glomerellales</taxon>
        <taxon>Plectosphaerellaceae</taxon>
        <taxon>Plectosphaerella</taxon>
    </lineage>
</organism>
<dbReference type="SUPFAM" id="SSF161070">
    <property type="entry name" value="SNF-like"/>
    <property type="match status" value="1"/>
</dbReference>
<dbReference type="PRINTS" id="PR00176">
    <property type="entry name" value="NANEUSMPORT"/>
</dbReference>
<evidence type="ECO:0000256" key="6">
    <source>
        <dbReference type="SAM" id="MobiDB-lite"/>
    </source>
</evidence>
<keyword evidence="4 7" id="KW-1133">Transmembrane helix</keyword>
<evidence type="ECO:0000256" key="1">
    <source>
        <dbReference type="ARBA" id="ARBA00004141"/>
    </source>
</evidence>
<sequence length="471" mass="51738">MDRARRLFNKLAPPPAKADDGRDQWSSRFSFILASCSGVVGMGNLLRYPWTVYNNSGLQFFILYLLAVFLLAIPALALEVTAGNAFRGGIVTAYNKISRRIRGIGFSLNYIGLVVTIYFVPIISWGIVYFQKSITSPLPWAGNTENYFIYEVVSAVNPEEEGAWVVYPGVALDGRLVGWNAFTFFIVWLCIFRGVGLTGRVVYFSLGLPIAIGVVLIGRGVSLPNATDRIRMYFASWNGERLSETRIWQDAVGQVFYSTGVGFGFYTAYASYNREAANSCQDAVIIACVNATFEVILTFVVFGIVGFLGITPESTGVIGSYSIGFMTYPEAFVRMPASNFFHSPFAILDAIITLIMDSPFTKRWGRPWVATALNVVCFLLSLPNYTQFGYWYLDGCIVTTTAYRYKDVVGQVGLPSFALYNAGYLGGQLIGIITRHTAGRIAGLGEKAGDDANEGMRQEEALVAESSGSRA</sequence>
<dbReference type="PANTHER" id="PTHR11616">
    <property type="entry name" value="SODIUM/CHLORIDE DEPENDENT TRANSPORTER"/>
    <property type="match status" value="1"/>
</dbReference>
<keyword evidence="9" id="KW-1185">Reference proteome</keyword>
<feature type="transmembrane region" description="Helical" evidence="7">
    <location>
        <begin position="202"/>
        <end position="222"/>
    </location>
</feature>
<comment type="subcellular location">
    <subcellularLocation>
        <location evidence="1">Membrane</location>
        <topology evidence="1">Multi-pass membrane protein</topology>
    </subcellularLocation>
</comment>
<evidence type="ECO:0000256" key="5">
    <source>
        <dbReference type="ARBA" id="ARBA00023136"/>
    </source>
</evidence>
<protein>
    <submittedName>
        <fullName evidence="8">Uncharacterized protein</fullName>
    </submittedName>
</protein>
<dbReference type="InterPro" id="IPR000175">
    <property type="entry name" value="Na/ntran_symport"/>
</dbReference>
<dbReference type="Pfam" id="PF00209">
    <property type="entry name" value="SNF"/>
    <property type="match status" value="2"/>
</dbReference>
<feature type="transmembrane region" description="Helical" evidence="7">
    <location>
        <begin position="31"/>
        <end position="50"/>
    </location>
</feature>
<evidence type="ECO:0000313" key="8">
    <source>
        <dbReference type="EMBL" id="KAH7376233.1"/>
    </source>
</evidence>
<feature type="transmembrane region" description="Helical" evidence="7">
    <location>
        <begin position="107"/>
        <end position="130"/>
    </location>
</feature>
<dbReference type="PROSITE" id="PS50267">
    <property type="entry name" value="NA_NEUROTRAN_SYMP_3"/>
    <property type="match status" value="1"/>
</dbReference>
<feature type="transmembrane region" description="Helical" evidence="7">
    <location>
        <begin position="331"/>
        <end position="356"/>
    </location>
</feature>
<gene>
    <name evidence="8" type="ORF">B0T11DRAFT_303870</name>
</gene>
<dbReference type="InterPro" id="IPR037272">
    <property type="entry name" value="SNS_sf"/>
</dbReference>